<feature type="domain" description="GGDEF" evidence="2">
    <location>
        <begin position="233"/>
        <end position="357"/>
    </location>
</feature>
<dbReference type="SUPFAM" id="SSF55073">
    <property type="entry name" value="Nucleotide cyclase"/>
    <property type="match status" value="1"/>
</dbReference>
<dbReference type="RefSeq" id="WP_132525444.1">
    <property type="nucleotide sequence ID" value="NZ_SMFV01000001.1"/>
</dbReference>
<dbReference type="PANTHER" id="PTHR45138">
    <property type="entry name" value="REGULATORY COMPONENTS OF SENSORY TRANSDUCTION SYSTEM"/>
    <property type="match status" value="1"/>
</dbReference>
<dbReference type="InterPro" id="IPR029787">
    <property type="entry name" value="Nucleotide_cyclase"/>
</dbReference>
<evidence type="ECO:0000313" key="4">
    <source>
        <dbReference type="Proteomes" id="UP000295777"/>
    </source>
</evidence>
<dbReference type="GO" id="GO:0052621">
    <property type="term" value="F:diguanylate cyclase activity"/>
    <property type="evidence" value="ECO:0007669"/>
    <property type="project" value="UniProtKB-EC"/>
</dbReference>
<dbReference type="EC" id="2.7.7.65" evidence="1"/>
<dbReference type="GO" id="GO:0043709">
    <property type="term" value="P:cell adhesion involved in single-species biofilm formation"/>
    <property type="evidence" value="ECO:0007669"/>
    <property type="project" value="TreeGrafter"/>
</dbReference>
<sequence>MKAGKLEEFISAEEAGRLFQKFFMPLGASTMLWDEEGNLVFSDFMAPKAEEYESELKEWLERAKREKRPFICRCYTGSLNCVIPLIYREEEEEYFLGIASGCQGMKLVTNKVIEKIDHSQMLFQANLFLNAFQRRVTIRRKKRFRSDYFLILNRIEELTAEHVVKRYPRYRNLGLRTIFEAFNDLADSINFLTTLVVPSKIKYYAFRDPLTDTYNRHFLNEQLKLLRKHREMFPVGILFADIDDLKLINDTLGHKEGDRYIVRMVEVLKASLRGGDRIFRVGGDEFIVLIPRANEEVMEKIVKRIRNNLGYVNEQEGLTPPLSVSLGYSLWNSPEESFTEALDKADKAMYEEKRKSG</sequence>
<dbReference type="EMBL" id="SMFV01000001">
    <property type="protein sequence ID" value="TCK06681.1"/>
    <property type="molecule type" value="Genomic_DNA"/>
</dbReference>
<keyword evidence="4" id="KW-1185">Reference proteome</keyword>
<name>A0A4R1GHU9_9BACT</name>
<dbReference type="SMART" id="SM00267">
    <property type="entry name" value="GGDEF"/>
    <property type="match status" value="1"/>
</dbReference>
<protein>
    <recommendedName>
        <fullName evidence="1">diguanylate cyclase</fullName>
        <ecNumber evidence="1">2.7.7.65</ecNumber>
    </recommendedName>
</protein>
<dbReference type="AlphaFoldDB" id="A0A4R1GHU9"/>
<accession>A0A4R1GHU9</accession>
<dbReference type="InterPro" id="IPR050469">
    <property type="entry name" value="Diguanylate_Cyclase"/>
</dbReference>
<dbReference type="NCBIfam" id="TIGR00254">
    <property type="entry name" value="GGDEF"/>
    <property type="match status" value="1"/>
</dbReference>
<evidence type="ECO:0000259" key="2">
    <source>
        <dbReference type="PROSITE" id="PS50887"/>
    </source>
</evidence>
<dbReference type="OrthoDB" id="10822at2"/>
<dbReference type="InterPro" id="IPR043128">
    <property type="entry name" value="Rev_trsase/Diguanyl_cyclase"/>
</dbReference>
<evidence type="ECO:0000256" key="1">
    <source>
        <dbReference type="ARBA" id="ARBA00012528"/>
    </source>
</evidence>
<dbReference type="PANTHER" id="PTHR45138:SF6">
    <property type="entry name" value="DIGUANYLATE CYCLASE DGCN"/>
    <property type="match status" value="1"/>
</dbReference>
<dbReference type="Gene3D" id="3.30.70.270">
    <property type="match status" value="1"/>
</dbReference>
<gene>
    <name evidence="3" type="ORF">CLV27_0487</name>
</gene>
<organism evidence="3 4">
    <name type="scientific">Phorcysia thermohydrogeniphila</name>
    <dbReference type="NCBI Taxonomy" id="936138"/>
    <lineage>
        <taxon>Bacteria</taxon>
        <taxon>Pseudomonadati</taxon>
        <taxon>Aquificota</taxon>
        <taxon>Aquificia</taxon>
        <taxon>Desulfurobacteriales</taxon>
        <taxon>Desulfurobacteriaceae</taxon>
        <taxon>Phorcysia</taxon>
    </lineage>
</organism>
<dbReference type="Pfam" id="PF00990">
    <property type="entry name" value="GGDEF"/>
    <property type="match status" value="1"/>
</dbReference>
<proteinExistence type="predicted"/>
<comment type="caution">
    <text evidence="3">The sequence shown here is derived from an EMBL/GenBank/DDBJ whole genome shotgun (WGS) entry which is preliminary data.</text>
</comment>
<evidence type="ECO:0000313" key="3">
    <source>
        <dbReference type="EMBL" id="TCK06681.1"/>
    </source>
</evidence>
<dbReference type="GO" id="GO:0005886">
    <property type="term" value="C:plasma membrane"/>
    <property type="evidence" value="ECO:0007669"/>
    <property type="project" value="TreeGrafter"/>
</dbReference>
<dbReference type="PROSITE" id="PS50887">
    <property type="entry name" value="GGDEF"/>
    <property type="match status" value="1"/>
</dbReference>
<reference evidence="3 4" key="1">
    <citation type="submission" date="2019-03" db="EMBL/GenBank/DDBJ databases">
        <title>Genomic Encyclopedia of Archaeal and Bacterial Type Strains, Phase II (KMG-II): from individual species to whole genera.</title>
        <authorList>
            <person name="Goeker M."/>
        </authorList>
    </citation>
    <scope>NUCLEOTIDE SEQUENCE [LARGE SCALE GENOMIC DNA]</scope>
    <source>
        <strain evidence="3 4">DSM 24425</strain>
    </source>
</reference>
<dbReference type="Proteomes" id="UP000295777">
    <property type="component" value="Unassembled WGS sequence"/>
</dbReference>
<dbReference type="InterPro" id="IPR000160">
    <property type="entry name" value="GGDEF_dom"/>
</dbReference>
<dbReference type="GO" id="GO:1902201">
    <property type="term" value="P:negative regulation of bacterial-type flagellum-dependent cell motility"/>
    <property type="evidence" value="ECO:0007669"/>
    <property type="project" value="TreeGrafter"/>
</dbReference>
<dbReference type="CDD" id="cd01949">
    <property type="entry name" value="GGDEF"/>
    <property type="match status" value="1"/>
</dbReference>